<accession>A0A0F9CDX1</accession>
<feature type="compositionally biased region" description="Basic and acidic residues" evidence="1">
    <location>
        <begin position="1"/>
        <end position="15"/>
    </location>
</feature>
<feature type="non-terminal residue" evidence="2">
    <location>
        <position position="1"/>
    </location>
</feature>
<evidence type="ECO:0000313" key="2">
    <source>
        <dbReference type="EMBL" id="KKL47603.1"/>
    </source>
</evidence>
<sequence>YSNDELRPAEADSNERTLLNDLRREVPH</sequence>
<dbReference type="EMBL" id="LAZR01033607">
    <property type="protein sequence ID" value="KKL47603.1"/>
    <property type="molecule type" value="Genomic_DNA"/>
</dbReference>
<comment type="caution">
    <text evidence="2">The sequence shown here is derived from an EMBL/GenBank/DDBJ whole genome shotgun (WGS) entry which is preliminary data.</text>
</comment>
<organism evidence="2">
    <name type="scientific">marine sediment metagenome</name>
    <dbReference type="NCBI Taxonomy" id="412755"/>
    <lineage>
        <taxon>unclassified sequences</taxon>
        <taxon>metagenomes</taxon>
        <taxon>ecological metagenomes</taxon>
    </lineage>
</organism>
<evidence type="ECO:0000256" key="1">
    <source>
        <dbReference type="SAM" id="MobiDB-lite"/>
    </source>
</evidence>
<proteinExistence type="predicted"/>
<dbReference type="AlphaFoldDB" id="A0A0F9CDX1"/>
<reference evidence="2" key="1">
    <citation type="journal article" date="2015" name="Nature">
        <title>Complex archaea that bridge the gap between prokaryotes and eukaryotes.</title>
        <authorList>
            <person name="Spang A."/>
            <person name="Saw J.H."/>
            <person name="Jorgensen S.L."/>
            <person name="Zaremba-Niedzwiedzka K."/>
            <person name="Martijn J."/>
            <person name="Lind A.E."/>
            <person name="van Eijk R."/>
            <person name="Schleper C."/>
            <person name="Guy L."/>
            <person name="Ettema T.J."/>
        </authorList>
    </citation>
    <scope>NUCLEOTIDE SEQUENCE</scope>
</reference>
<feature type="region of interest" description="Disordered" evidence="1">
    <location>
        <begin position="1"/>
        <end position="28"/>
    </location>
</feature>
<name>A0A0F9CDX1_9ZZZZ</name>
<protein>
    <submittedName>
        <fullName evidence="2">Uncharacterized protein</fullName>
    </submittedName>
</protein>
<gene>
    <name evidence="2" type="ORF">LCGC14_2333910</name>
</gene>